<evidence type="ECO:0000313" key="7">
    <source>
        <dbReference type="EMBL" id="KAB8342755.1"/>
    </source>
</evidence>
<keyword evidence="8" id="KW-1185">Reference proteome</keyword>
<dbReference type="GO" id="GO:0097354">
    <property type="term" value="P:prenylation"/>
    <property type="evidence" value="ECO:0007669"/>
    <property type="project" value="UniProtKB-UniRule"/>
</dbReference>
<dbReference type="PANTHER" id="PTHR11129">
    <property type="entry name" value="PROTEIN FARNESYLTRANSFERASE ALPHA SUBUNIT/RAB GERANYLGERANYL TRANSFERASE ALPHA SUBUNIT"/>
    <property type="match status" value="1"/>
</dbReference>
<accession>A0A5N6KSJ9</accession>
<evidence type="ECO:0000256" key="4">
    <source>
        <dbReference type="ARBA" id="ARBA00022737"/>
    </source>
</evidence>
<dbReference type="InterPro" id="IPR002088">
    <property type="entry name" value="Prenyl_trans_a"/>
</dbReference>
<sequence length="311" mass="37117">MWNYRRKIILALLESEDHTPPVQPNTDLLTRDREFLLPLLKQYPKCYWIWNHRIWLLEQSATHYNNHPVYIRSLWRSELNLVKLMLSRDRRNFHGWDYRRMIVARLRRWEAEQQDDTAVAQDAKKLQISKIPSLLESELSYTEEMIRADLSNFSAWNTRSKLIPSVLDERAASQDQRRAFFEAEIAFLKDGLMLDPPDQSMWKYHQYLMYVLMTAPQESGPASEIWVSFTDADRKQIFAREIADFKELLEDTKDCKWLYQNLLQYSGQYLRLDGGTRMLTTAEMREWLAQLKTLDPLRIGHWNDLGKTLNL</sequence>
<keyword evidence="4" id="KW-0677">Repeat</keyword>
<comment type="catalytic activity">
    <reaction evidence="5 6">
        <text>geranylgeranyl diphosphate + L-cysteinyl-[protein] = S-geranylgeranyl-L-cysteinyl-[protein] + diphosphate</text>
        <dbReference type="Rhea" id="RHEA:21240"/>
        <dbReference type="Rhea" id="RHEA-COMP:10131"/>
        <dbReference type="Rhea" id="RHEA-COMP:11537"/>
        <dbReference type="ChEBI" id="CHEBI:29950"/>
        <dbReference type="ChEBI" id="CHEBI:33019"/>
        <dbReference type="ChEBI" id="CHEBI:57533"/>
        <dbReference type="ChEBI" id="CHEBI:86021"/>
        <dbReference type="EC" id="2.5.1.60"/>
    </reaction>
</comment>
<dbReference type="EMBL" id="VIBQ01000012">
    <property type="protein sequence ID" value="KAB8342755.1"/>
    <property type="molecule type" value="Genomic_DNA"/>
</dbReference>
<evidence type="ECO:0000256" key="2">
    <source>
        <dbReference type="ARBA" id="ARBA00022602"/>
    </source>
</evidence>
<dbReference type="GO" id="GO:0004663">
    <property type="term" value="F:Rab geranylgeranyltransferase activity"/>
    <property type="evidence" value="ECO:0007669"/>
    <property type="project" value="UniProtKB-UniRule"/>
</dbReference>
<dbReference type="PANTHER" id="PTHR11129:SF2">
    <property type="entry name" value="GERANYLGERANYL TRANSFERASE TYPE-2 SUBUNIT ALPHA"/>
    <property type="match status" value="1"/>
</dbReference>
<dbReference type="Proteomes" id="UP000327013">
    <property type="component" value="Unassembled WGS sequence"/>
</dbReference>
<dbReference type="SUPFAM" id="SSF48439">
    <property type="entry name" value="Protein prenylyltransferase"/>
    <property type="match status" value="1"/>
</dbReference>
<keyword evidence="2 6" id="KW-0637">Prenyltransferase</keyword>
<evidence type="ECO:0000256" key="5">
    <source>
        <dbReference type="ARBA" id="ARBA00047658"/>
    </source>
</evidence>
<keyword evidence="3 6" id="KW-0808">Transferase</keyword>
<gene>
    <name evidence="7" type="ORF">FH972_022353</name>
</gene>
<dbReference type="GO" id="GO:0005968">
    <property type="term" value="C:Rab-protein geranylgeranyltransferase complex"/>
    <property type="evidence" value="ECO:0007669"/>
    <property type="project" value="TreeGrafter"/>
</dbReference>
<dbReference type="EC" id="2.5.1.60" evidence="6"/>
<comment type="function">
    <text evidence="6">Catalyzes the transfer of a geranyl-geranyl moiety from geranyl-geranyl pyrophosphate to cysteines occuring in specific C-terminal amino acid sequences.</text>
</comment>
<organism evidence="7 8">
    <name type="scientific">Carpinus fangiana</name>
    <dbReference type="NCBI Taxonomy" id="176857"/>
    <lineage>
        <taxon>Eukaryota</taxon>
        <taxon>Viridiplantae</taxon>
        <taxon>Streptophyta</taxon>
        <taxon>Embryophyta</taxon>
        <taxon>Tracheophyta</taxon>
        <taxon>Spermatophyta</taxon>
        <taxon>Magnoliopsida</taxon>
        <taxon>eudicotyledons</taxon>
        <taxon>Gunneridae</taxon>
        <taxon>Pentapetalae</taxon>
        <taxon>rosids</taxon>
        <taxon>fabids</taxon>
        <taxon>Fagales</taxon>
        <taxon>Betulaceae</taxon>
        <taxon>Carpinus</taxon>
    </lineage>
</organism>
<dbReference type="AlphaFoldDB" id="A0A5N6KSJ9"/>
<evidence type="ECO:0000256" key="3">
    <source>
        <dbReference type="ARBA" id="ARBA00022679"/>
    </source>
</evidence>
<dbReference type="Pfam" id="PF01239">
    <property type="entry name" value="PPTA"/>
    <property type="match status" value="3"/>
</dbReference>
<evidence type="ECO:0000313" key="8">
    <source>
        <dbReference type="Proteomes" id="UP000327013"/>
    </source>
</evidence>
<dbReference type="PROSITE" id="PS51147">
    <property type="entry name" value="PFTA"/>
    <property type="match status" value="3"/>
</dbReference>
<proteinExistence type="inferred from homology"/>
<comment type="caution">
    <text evidence="7">The sequence shown here is derived from an EMBL/GenBank/DDBJ whole genome shotgun (WGS) entry which is preliminary data.</text>
</comment>
<reference evidence="7 8" key="1">
    <citation type="submission" date="2019-06" db="EMBL/GenBank/DDBJ databases">
        <title>A chromosomal-level reference genome of Carpinus fangiana (Coryloideae, Betulaceae).</title>
        <authorList>
            <person name="Yang X."/>
            <person name="Wang Z."/>
            <person name="Zhang L."/>
            <person name="Hao G."/>
            <person name="Liu J."/>
            <person name="Yang Y."/>
        </authorList>
    </citation>
    <scope>NUCLEOTIDE SEQUENCE [LARGE SCALE GENOMIC DNA]</scope>
    <source>
        <strain evidence="7">Cfa_2016G</strain>
        <tissue evidence="7">Leaf</tissue>
    </source>
</reference>
<name>A0A5N6KSJ9_9ROSI</name>
<evidence type="ECO:0000256" key="6">
    <source>
        <dbReference type="RuleBase" id="RU367120"/>
    </source>
</evidence>
<dbReference type="Gene3D" id="1.25.40.120">
    <property type="entry name" value="Protein prenylyltransferase"/>
    <property type="match status" value="1"/>
</dbReference>
<protein>
    <recommendedName>
        <fullName evidence="6">Geranylgeranyl transferase type-2 subunit alpha</fullName>
        <ecNumber evidence="6">2.5.1.60</ecNumber>
    </recommendedName>
    <alternativeName>
        <fullName evidence="6">Geranylgeranyl transferase type II subunit alpha</fullName>
    </alternativeName>
</protein>
<dbReference type="OrthoDB" id="1658at2759"/>
<comment type="similarity">
    <text evidence="1 6">Belongs to the protein prenyltransferase subunit alpha family.</text>
</comment>
<evidence type="ECO:0000256" key="1">
    <source>
        <dbReference type="ARBA" id="ARBA00006734"/>
    </source>
</evidence>